<dbReference type="PANTHER" id="PTHR12411">
    <property type="entry name" value="CYSTEINE PROTEASE FAMILY C1-RELATED"/>
    <property type="match status" value="1"/>
</dbReference>
<keyword evidence="2" id="KW-0645">Protease</keyword>
<feature type="domain" description="Peptidase C1A papain C-terminal" evidence="8">
    <location>
        <begin position="110"/>
        <end position="323"/>
    </location>
</feature>
<dbReference type="SMART" id="SM00848">
    <property type="entry name" value="Inhibitor_I29"/>
    <property type="match status" value="1"/>
</dbReference>
<reference evidence="10" key="1">
    <citation type="journal article" date="2006" name="Mol. Biol. Rep.">
        <title>Characterization of cDNA clones encoding two distinct cathepsins with restricted expression pattern in a marine pelagic fish.</title>
        <authorList>
            <person name="Ahsan M.N."/>
            <person name="Aoki H."/>
            <person name="Watabe S."/>
        </authorList>
    </citation>
    <scope>NUCLEOTIDE SEQUENCE</scope>
    <source>
        <tissue evidence="10">Pyloric ceca</tissue>
    </source>
</reference>
<evidence type="ECO:0000256" key="1">
    <source>
        <dbReference type="ARBA" id="ARBA00008455"/>
    </source>
</evidence>
<evidence type="ECO:0000313" key="10">
    <source>
        <dbReference type="EMBL" id="BAB86771.1"/>
    </source>
</evidence>
<evidence type="ECO:0000256" key="3">
    <source>
        <dbReference type="ARBA" id="ARBA00022801"/>
    </source>
</evidence>
<dbReference type="FunFam" id="3.90.70.10:FF:000006">
    <property type="entry name" value="Cathepsin S"/>
    <property type="match status" value="1"/>
</dbReference>
<comment type="similarity">
    <text evidence="1">Belongs to the peptidase C1 family.</text>
</comment>
<evidence type="ECO:0000256" key="5">
    <source>
        <dbReference type="ARBA" id="ARBA00023145"/>
    </source>
</evidence>
<dbReference type="InterPro" id="IPR013201">
    <property type="entry name" value="Prot_inhib_I29"/>
</dbReference>
<dbReference type="EMBL" id="AB081844">
    <property type="protein sequence ID" value="BAB86771.1"/>
    <property type="molecule type" value="mRNA"/>
</dbReference>
<keyword evidence="3" id="KW-0378">Hydrolase</keyword>
<dbReference type="InterPro" id="IPR025661">
    <property type="entry name" value="Pept_asp_AS"/>
</dbReference>
<protein>
    <submittedName>
        <fullName evidence="10">Cathepsin L-like</fullName>
    </submittedName>
</protein>
<evidence type="ECO:0000256" key="7">
    <source>
        <dbReference type="SAM" id="SignalP"/>
    </source>
</evidence>
<name>Q8QFP6_ENGJA</name>
<dbReference type="PROSITE" id="PS00639">
    <property type="entry name" value="THIOL_PROTEASE_HIS"/>
    <property type="match status" value="1"/>
</dbReference>
<sequence length="324" mass="35620">MKWLIVAAACLAVVSCSLDQEFNEWKAKFGKSYPSLEEEAHRKGLWLANHQKIQAHNQLADQGVHSYRQGLNQFSDMDHEEFRQTVLTKMDPPKNNRGASEPFRAPNVGLAASVDWRTSGCVSPIKNQGQCGSCWSFSATGALESQTCLRRGYLPSLSEQQLVDCSGPYGNYGCNGGWPDHAFQYVQANGGIDSESYYPYQARVGTCHYNSAYSAATCSGYQDVTPVGSESALQYYVANVGPLSIAIDASGWQSYQSGVFNDPSCSQTADHAVLLVGYGTYNGQDYWLVKNSWGTWWGEQGYIMMARNANNQCGIANHASYPLV</sequence>
<dbReference type="CDD" id="cd02248">
    <property type="entry name" value="Peptidase_C1A"/>
    <property type="match status" value="1"/>
</dbReference>
<dbReference type="InterPro" id="IPR038765">
    <property type="entry name" value="Papain-like_cys_pep_sf"/>
</dbReference>
<dbReference type="PROSITE" id="PS51257">
    <property type="entry name" value="PROKAR_LIPOPROTEIN"/>
    <property type="match status" value="1"/>
</dbReference>
<proteinExistence type="evidence at transcript level"/>
<dbReference type="Pfam" id="PF08246">
    <property type="entry name" value="Inhibitor_I29"/>
    <property type="match status" value="1"/>
</dbReference>
<keyword evidence="4" id="KW-0788">Thiol protease</keyword>
<evidence type="ECO:0000259" key="9">
    <source>
        <dbReference type="SMART" id="SM00848"/>
    </source>
</evidence>
<dbReference type="InterPro" id="IPR039417">
    <property type="entry name" value="Peptidase_C1A_papain-like"/>
</dbReference>
<dbReference type="SMART" id="SM00645">
    <property type="entry name" value="Pept_C1"/>
    <property type="match status" value="1"/>
</dbReference>
<dbReference type="PROSITE" id="PS00139">
    <property type="entry name" value="THIOL_PROTEASE_CYS"/>
    <property type="match status" value="1"/>
</dbReference>
<dbReference type="AlphaFoldDB" id="Q8QFP6"/>
<feature type="signal peptide" evidence="7">
    <location>
        <begin position="1"/>
        <end position="16"/>
    </location>
</feature>
<dbReference type="InterPro" id="IPR000668">
    <property type="entry name" value="Peptidase_C1A_C"/>
</dbReference>
<dbReference type="SUPFAM" id="SSF54001">
    <property type="entry name" value="Cysteine proteinases"/>
    <property type="match status" value="1"/>
</dbReference>
<accession>Q8QFP6</accession>
<dbReference type="Pfam" id="PF00112">
    <property type="entry name" value="Peptidase_C1"/>
    <property type="match status" value="1"/>
</dbReference>
<dbReference type="InterPro" id="IPR000169">
    <property type="entry name" value="Pept_cys_AS"/>
</dbReference>
<evidence type="ECO:0000256" key="4">
    <source>
        <dbReference type="ARBA" id="ARBA00022807"/>
    </source>
</evidence>
<dbReference type="Gene3D" id="3.90.70.10">
    <property type="entry name" value="Cysteine proteinases"/>
    <property type="match status" value="1"/>
</dbReference>
<dbReference type="InterPro" id="IPR013128">
    <property type="entry name" value="Peptidase_C1A"/>
</dbReference>
<keyword evidence="7" id="KW-0732">Signal</keyword>
<keyword evidence="6" id="KW-1015">Disulfide bond</keyword>
<dbReference type="PROSITE" id="PS00640">
    <property type="entry name" value="THIOL_PROTEASE_ASN"/>
    <property type="match status" value="1"/>
</dbReference>
<dbReference type="PRINTS" id="PR00705">
    <property type="entry name" value="PAPAIN"/>
</dbReference>
<organism evidence="10">
    <name type="scientific">Engraulis japonicus</name>
    <name type="common">Japanese anchovy</name>
    <dbReference type="NCBI Taxonomy" id="42892"/>
    <lineage>
        <taxon>Eukaryota</taxon>
        <taxon>Metazoa</taxon>
        <taxon>Chordata</taxon>
        <taxon>Craniata</taxon>
        <taxon>Vertebrata</taxon>
        <taxon>Euteleostomi</taxon>
        <taxon>Actinopterygii</taxon>
        <taxon>Neopterygii</taxon>
        <taxon>Teleostei</taxon>
        <taxon>Clupei</taxon>
        <taxon>Clupeiformes</taxon>
        <taxon>Clupeoidei</taxon>
        <taxon>Engraulidae</taxon>
        <taxon>Engraulinae</taxon>
        <taxon>Engraulis</taxon>
    </lineage>
</organism>
<evidence type="ECO:0000256" key="2">
    <source>
        <dbReference type="ARBA" id="ARBA00022670"/>
    </source>
</evidence>
<feature type="chain" id="PRO_5018723710" evidence="7">
    <location>
        <begin position="17"/>
        <end position="324"/>
    </location>
</feature>
<dbReference type="GO" id="GO:0008234">
    <property type="term" value="F:cysteine-type peptidase activity"/>
    <property type="evidence" value="ECO:0007669"/>
    <property type="project" value="UniProtKB-KW"/>
</dbReference>
<evidence type="ECO:0000259" key="8">
    <source>
        <dbReference type="SMART" id="SM00645"/>
    </source>
</evidence>
<dbReference type="InterPro" id="IPR025660">
    <property type="entry name" value="Pept_his_AS"/>
</dbReference>
<dbReference type="GO" id="GO:0006508">
    <property type="term" value="P:proteolysis"/>
    <property type="evidence" value="ECO:0007669"/>
    <property type="project" value="UniProtKB-KW"/>
</dbReference>
<evidence type="ECO:0000256" key="6">
    <source>
        <dbReference type="ARBA" id="ARBA00023157"/>
    </source>
</evidence>
<keyword evidence="5" id="KW-0865">Zymogen</keyword>
<gene>
    <name evidence="10" type="primary">aCat2</name>
</gene>
<feature type="domain" description="Cathepsin propeptide inhibitor" evidence="9">
    <location>
        <begin position="22"/>
        <end position="82"/>
    </location>
</feature>